<keyword evidence="2" id="KW-1185">Reference proteome</keyword>
<dbReference type="OrthoDB" id="7506760at2759"/>
<dbReference type="AlphaFoldDB" id="A0A8S4S8W3"/>
<gene>
    <name evidence="1" type="primary">jg6008</name>
    <name evidence="1" type="ORF">PAEG_LOCUS22226</name>
</gene>
<protein>
    <submittedName>
        <fullName evidence="1">Jg6008 protein</fullName>
    </submittedName>
</protein>
<accession>A0A8S4S8W3</accession>
<sequence length="124" mass="14477">MPLPEIEPETCKLNSQRITRRQQGVRKKNTKDLTRNQDILTRFDVTTSYNSMERKNMTYAALPRSEAFHSRLEVQARARNERQRGTVGLRVGHLSLSYLSERCVRGDSFYIIIHLHVFGKDDVQ</sequence>
<proteinExistence type="predicted"/>
<organism evidence="1 2">
    <name type="scientific">Pararge aegeria aegeria</name>
    <dbReference type="NCBI Taxonomy" id="348720"/>
    <lineage>
        <taxon>Eukaryota</taxon>
        <taxon>Metazoa</taxon>
        <taxon>Ecdysozoa</taxon>
        <taxon>Arthropoda</taxon>
        <taxon>Hexapoda</taxon>
        <taxon>Insecta</taxon>
        <taxon>Pterygota</taxon>
        <taxon>Neoptera</taxon>
        <taxon>Endopterygota</taxon>
        <taxon>Lepidoptera</taxon>
        <taxon>Glossata</taxon>
        <taxon>Ditrysia</taxon>
        <taxon>Papilionoidea</taxon>
        <taxon>Nymphalidae</taxon>
        <taxon>Satyrinae</taxon>
        <taxon>Satyrini</taxon>
        <taxon>Parargina</taxon>
        <taxon>Pararge</taxon>
    </lineage>
</organism>
<dbReference type="EMBL" id="CAKXAJ010026023">
    <property type="protein sequence ID" value="CAH2251402.1"/>
    <property type="molecule type" value="Genomic_DNA"/>
</dbReference>
<comment type="caution">
    <text evidence="1">The sequence shown here is derived from an EMBL/GenBank/DDBJ whole genome shotgun (WGS) entry which is preliminary data.</text>
</comment>
<evidence type="ECO:0000313" key="1">
    <source>
        <dbReference type="EMBL" id="CAH2251402.1"/>
    </source>
</evidence>
<dbReference type="Proteomes" id="UP000838756">
    <property type="component" value="Unassembled WGS sequence"/>
</dbReference>
<evidence type="ECO:0000313" key="2">
    <source>
        <dbReference type="Proteomes" id="UP000838756"/>
    </source>
</evidence>
<name>A0A8S4S8W3_9NEOP</name>
<reference evidence="1" key="1">
    <citation type="submission" date="2022-03" db="EMBL/GenBank/DDBJ databases">
        <authorList>
            <person name="Lindestad O."/>
        </authorList>
    </citation>
    <scope>NUCLEOTIDE SEQUENCE</scope>
</reference>